<keyword evidence="4" id="KW-0539">Nucleus</keyword>
<evidence type="ECO:0000256" key="3">
    <source>
        <dbReference type="ARBA" id="ARBA00023163"/>
    </source>
</evidence>
<keyword evidence="3" id="KW-0804">Transcription</keyword>
<sequence>MSSTTKDQKINVRRTRRRGRKTRSRDCVALRSCNNGGGTCSSKVSDKLEALKKLIPGHEGEIVKTDQLFQQTADYIVLLRTQVVLLQKLIEFYGSADSEHAVS</sequence>
<reference evidence="7" key="1">
    <citation type="submission" date="2016-06" db="EMBL/GenBank/DDBJ databases">
        <title>Parallel loss of symbiosis genes in relatives of nitrogen-fixing non-legume Parasponia.</title>
        <authorList>
            <person name="Van Velzen R."/>
            <person name="Holmer R."/>
            <person name="Bu F."/>
            <person name="Rutten L."/>
            <person name="Van Zeijl A."/>
            <person name="Liu W."/>
            <person name="Santuari L."/>
            <person name="Cao Q."/>
            <person name="Sharma T."/>
            <person name="Shen D."/>
            <person name="Roswanjaya Y."/>
            <person name="Wardhani T."/>
            <person name="Kalhor M.S."/>
            <person name="Jansen J."/>
            <person name="Van den Hoogen J."/>
            <person name="Gungor B."/>
            <person name="Hartog M."/>
            <person name="Hontelez J."/>
            <person name="Verver J."/>
            <person name="Yang W.-C."/>
            <person name="Schijlen E."/>
            <person name="Repin R."/>
            <person name="Schilthuizen M."/>
            <person name="Schranz E."/>
            <person name="Heidstra R."/>
            <person name="Miyata K."/>
            <person name="Fedorova E."/>
            <person name="Kohlen W."/>
            <person name="Bisseling T."/>
            <person name="Smit S."/>
            <person name="Geurts R."/>
        </authorList>
    </citation>
    <scope>NUCLEOTIDE SEQUENCE [LARGE SCALE GENOMIC DNA]</scope>
    <source>
        <strain evidence="7">cv. RG33-2</strain>
    </source>
</reference>
<accession>A0A2P5ED64</accession>
<feature type="compositionally biased region" description="Basic and acidic residues" evidence="5">
    <location>
        <begin position="1"/>
        <end position="10"/>
    </location>
</feature>
<dbReference type="InterPro" id="IPR044549">
    <property type="entry name" value="bHLH_AtIBH1-like"/>
</dbReference>
<dbReference type="PANTHER" id="PTHR33124">
    <property type="entry name" value="TRANSCRIPTION FACTOR IBH1-LIKE 1"/>
    <property type="match status" value="1"/>
</dbReference>
<evidence type="ECO:0000313" key="7">
    <source>
        <dbReference type="Proteomes" id="UP000237000"/>
    </source>
</evidence>
<dbReference type="InterPro" id="IPR044660">
    <property type="entry name" value="IBH1-like"/>
</dbReference>
<feature type="compositionally biased region" description="Basic residues" evidence="5">
    <location>
        <begin position="11"/>
        <end position="23"/>
    </location>
</feature>
<proteinExistence type="predicted"/>
<dbReference type="PANTHER" id="PTHR33124:SF57">
    <property type="entry name" value="TRANSCRIPTION FACTOR UPBEAT-LIKE PROTEIN"/>
    <property type="match status" value="1"/>
</dbReference>
<dbReference type="AlphaFoldDB" id="A0A2P5ED64"/>
<gene>
    <name evidence="6" type="ORF">TorRG33x02_207440</name>
</gene>
<dbReference type="GO" id="GO:0006355">
    <property type="term" value="P:regulation of DNA-templated transcription"/>
    <property type="evidence" value="ECO:0007669"/>
    <property type="project" value="InterPro"/>
</dbReference>
<dbReference type="InParanoid" id="A0A2P5ED64"/>
<evidence type="ECO:0000313" key="6">
    <source>
        <dbReference type="EMBL" id="PON83472.1"/>
    </source>
</evidence>
<evidence type="ECO:0000256" key="2">
    <source>
        <dbReference type="ARBA" id="ARBA00023015"/>
    </source>
</evidence>
<dbReference type="FunCoup" id="A0A2P5ED64">
    <property type="interactions" value="7"/>
</dbReference>
<evidence type="ECO:0000256" key="5">
    <source>
        <dbReference type="SAM" id="MobiDB-lite"/>
    </source>
</evidence>
<feature type="region of interest" description="Disordered" evidence="5">
    <location>
        <begin position="1"/>
        <end position="24"/>
    </location>
</feature>
<keyword evidence="2" id="KW-0805">Transcription regulation</keyword>
<comment type="caution">
    <text evidence="6">The sequence shown here is derived from an EMBL/GenBank/DDBJ whole genome shotgun (WGS) entry which is preliminary data.</text>
</comment>
<dbReference type="OrthoDB" id="994442at2759"/>
<dbReference type="CDD" id="cd11444">
    <property type="entry name" value="bHLH_AtIBH1_like"/>
    <property type="match status" value="1"/>
</dbReference>
<evidence type="ECO:0000256" key="4">
    <source>
        <dbReference type="ARBA" id="ARBA00023242"/>
    </source>
</evidence>
<dbReference type="GO" id="GO:0005634">
    <property type="term" value="C:nucleus"/>
    <property type="evidence" value="ECO:0007669"/>
    <property type="project" value="UniProtKB-SubCell"/>
</dbReference>
<dbReference type="Proteomes" id="UP000237000">
    <property type="component" value="Unassembled WGS sequence"/>
</dbReference>
<evidence type="ECO:0000256" key="1">
    <source>
        <dbReference type="ARBA" id="ARBA00004123"/>
    </source>
</evidence>
<organism evidence="6 7">
    <name type="scientific">Trema orientale</name>
    <name type="common">Charcoal tree</name>
    <name type="synonym">Celtis orientalis</name>
    <dbReference type="NCBI Taxonomy" id="63057"/>
    <lineage>
        <taxon>Eukaryota</taxon>
        <taxon>Viridiplantae</taxon>
        <taxon>Streptophyta</taxon>
        <taxon>Embryophyta</taxon>
        <taxon>Tracheophyta</taxon>
        <taxon>Spermatophyta</taxon>
        <taxon>Magnoliopsida</taxon>
        <taxon>eudicotyledons</taxon>
        <taxon>Gunneridae</taxon>
        <taxon>Pentapetalae</taxon>
        <taxon>rosids</taxon>
        <taxon>fabids</taxon>
        <taxon>Rosales</taxon>
        <taxon>Cannabaceae</taxon>
        <taxon>Trema</taxon>
    </lineage>
</organism>
<protein>
    <submittedName>
        <fullName evidence="6">Uncharacterized protein</fullName>
    </submittedName>
</protein>
<keyword evidence="7" id="KW-1185">Reference proteome</keyword>
<comment type="subcellular location">
    <subcellularLocation>
        <location evidence="1">Nucleus</location>
    </subcellularLocation>
</comment>
<name>A0A2P5ED64_TREOI</name>
<dbReference type="EMBL" id="JXTC01000178">
    <property type="protein sequence ID" value="PON83472.1"/>
    <property type="molecule type" value="Genomic_DNA"/>
</dbReference>